<dbReference type="AlphaFoldDB" id="A0A1N7S8C0"/>
<protein>
    <submittedName>
        <fullName evidence="1">Uncharacterized protein</fullName>
    </submittedName>
</protein>
<sequence length="85" mass="9217">MNLSQSLRFFSVSILGARRGTLLSLSRLSYIAAAICPFCRRACTYGVRIRRGQRECGVAIVSSRVSDGVGELSPELKSNAAFSCQ</sequence>
<proteinExistence type="predicted"/>
<evidence type="ECO:0000313" key="2">
    <source>
        <dbReference type="Proteomes" id="UP000187012"/>
    </source>
</evidence>
<dbReference type="STRING" id="1247936.BN2475_440039"/>
<gene>
    <name evidence="1" type="ORF">BN2475_440039</name>
</gene>
<keyword evidence="2" id="KW-1185">Reference proteome</keyword>
<organism evidence="1 2">
    <name type="scientific">Paraburkholderia ribeironis</name>
    <dbReference type="NCBI Taxonomy" id="1247936"/>
    <lineage>
        <taxon>Bacteria</taxon>
        <taxon>Pseudomonadati</taxon>
        <taxon>Pseudomonadota</taxon>
        <taxon>Betaproteobacteria</taxon>
        <taxon>Burkholderiales</taxon>
        <taxon>Burkholderiaceae</taxon>
        <taxon>Paraburkholderia</taxon>
    </lineage>
</organism>
<evidence type="ECO:0000313" key="1">
    <source>
        <dbReference type="EMBL" id="SIT43581.1"/>
    </source>
</evidence>
<reference evidence="1 2" key="1">
    <citation type="submission" date="2016-12" db="EMBL/GenBank/DDBJ databases">
        <authorList>
            <person name="Song W.-J."/>
            <person name="Kurnit D.M."/>
        </authorList>
    </citation>
    <scope>NUCLEOTIDE SEQUENCE [LARGE SCALE GENOMIC DNA]</scope>
    <source>
        <strain evidence="1 2">STM7296</strain>
    </source>
</reference>
<dbReference type="EMBL" id="CYGX02000044">
    <property type="protein sequence ID" value="SIT43581.1"/>
    <property type="molecule type" value="Genomic_DNA"/>
</dbReference>
<name>A0A1N7S8C0_9BURK</name>
<dbReference type="Proteomes" id="UP000187012">
    <property type="component" value="Unassembled WGS sequence"/>
</dbReference>
<accession>A0A1N7S8C0</accession>